<dbReference type="EMBL" id="CP047423">
    <property type="protein sequence ID" value="QPD05548.1"/>
    <property type="molecule type" value="Genomic_DNA"/>
</dbReference>
<gene>
    <name evidence="1" type="ORF">Nkreftii_003322</name>
</gene>
<sequence>MRSTGTVFEFLLTAIISGTIMLGSADICLAGKGQSAHKSFKGEVVEKAGALAIRSEEGATYQLSENEARRQGRQFKAGDKVEVTVNENNAIVDVHLEGEKGTHNFVTGKLVYVGKMKKEIKLQTAEGEKSFPLLLQETKTRDLAEGTEVTVELNEAGTVIDLHKGKH</sequence>
<dbReference type="KEGG" id="nkf:Nkreftii_003322"/>
<evidence type="ECO:0000313" key="1">
    <source>
        <dbReference type="EMBL" id="QPD05548.1"/>
    </source>
</evidence>
<reference evidence="1 2" key="1">
    <citation type="journal article" date="2020" name="ISME J.">
        <title>Enrichment and physiological characterization of a novel comammox Nitrospira indicates ammonium inhibition of complete nitrification.</title>
        <authorList>
            <person name="Sakoula D."/>
            <person name="Koch H."/>
            <person name="Frank J."/>
            <person name="Jetten M.S.M."/>
            <person name="van Kessel M.A.H.J."/>
            <person name="Lucker S."/>
        </authorList>
    </citation>
    <scope>NUCLEOTIDE SEQUENCE [LARGE SCALE GENOMIC DNA]</scope>
    <source>
        <strain evidence="1">Comreactor17</strain>
    </source>
</reference>
<dbReference type="AlphaFoldDB" id="A0A7S8FGQ4"/>
<organism evidence="1 2">
    <name type="scientific">Candidatus Nitrospira kreftii</name>
    <dbReference type="NCBI Taxonomy" id="2652173"/>
    <lineage>
        <taxon>Bacteria</taxon>
        <taxon>Pseudomonadati</taxon>
        <taxon>Nitrospirota</taxon>
        <taxon>Nitrospiria</taxon>
        <taxon>Nitrospirales</taxon>
        <taxon>Nitrospiraceae</taxon>
        <taxon>Nitrospira</taxon>
    </lineage>
</organism>
<proteinExistence type="predicted"/>
<evidence type="ECO:0000313" key="2">
    <source>
        <dbReference type="Proteomes" id="UP000593737"/>
    </source>
</evidence>
<evidence type="ECO:0008006" key="3">
    <source>
        <dbReference type="Google" id="ProtNLM"/>
    </source>
</evidence>
<dbReference type="Proteomes" id="UP000593737">
    <property type="component" value="Chromosome"/>
</dbReference>
<name>A0A7S8FGQ4_9BACT</name>
<protein>
    <recommendedName>
        <fullName evidence="3">DUF5666 domain-containing protein</fullName>
    </recommendedName>
</protein>
<accession>A0A7S8FGQ4</accession>